<feature type="signal peptide" evidence="2">
    <location>
        <begin position="1"/>
        <end position="17"/>
    </location>
</feature>
<protein>
    <submittedName>
        <fullName evidence="3">Uncharacterized protein</fullName>
    </submittedName>
</protein>
<dbReference type="SUPFAM" id="SSF47565">
    <property type="entry name" value="Insect pheromone/odorant-binding proteins"/>
    <property type="match status" value="1"/>
</dbReference>
<keyword evidence="4" id="KW-1185">Reference proteome</keyword>
<evidence type="ECO:0000313" key="3">
    <source>
        <dbReference type="EMBL" id="CAG9859775.1"/>
    </source>
</evidence>
<sequence length="226" mass="25892">MKIILCIVIVSANVILAENATKLAKKLERKRSYFFKKSQFSDDFIIKNRVAFPEANFTELKYPVMEKETTYQTYQQRENLTHSESNFRDENITQISPEIVRQFMQEVTKYGEMCIEETHASTEDVAQLMAHQIPTTHEGKCMISCVHKKFKIQNEDGTMNEEQMMNLMGRIKDDDPDMYEKLVGVYNSCKKIVKVDADHCVTALNAATCAMMEGKKAGLTSEAFGL</sequence>
<dbReference type="GO" id="GO:0007608">
    <property type="term" value="P:sensory perception of smell"/>
    <property type="evidence" value="ECO:0007669"/>
    <property type="project" value="TreeGrafter"/>
</dbReference>
<name>A0A9N9TN76_PHYSR</name>
<dbReference type="SMART" id="SM00708">
    <property type="entry name" value="PhBP"/>
    <property type="match status" value="1"/>
</dbReference>
<organism evidence="3 4">
    <name type="scientific">Phyllotreta striolata</name>
    <name type="common">Striped flea beetle</name>
    <name type="synonym">Crioceris striolata</name>
    <dbReference type="NCBI Taxonomy" id="444603"/>
    <lineage>
        <taxon>Eukaryota</taxon>
        <taxon>Metazoa</taxon>
        <taxon>Ecdysozoa</taxon>
        <taxon>Arthropoda</taxon>
        <taxon>Hexapoda</taxon>
        <taxon>Insecta</taxon>
        <taxon>Pterygota</taxon>
        <taxon>Neoptera</taxon>
        <taxon>Endopterygota</taxon>
        <taxon>Coleoptera</taxon>
        <taxon>Polyphaga</taxon>
        <taxon>Cucujiformia</taxon>
        <taxon>Chrysomeloidea</taxon>
        <taxon>Chrysomelidae</taxon>
        <taxon>Galerucinae</taxon>
        <taxon>Alticini</taxon>
        <taxon>Phyllotreta</taxon>
    </lineage>
</organism>
<dbReference type="InterPro" id="IPR036728">
    <property type="entry name" value="PBP_GOBP_sf"/>
</dbReference>
<reference evidence="3" key="1">
    <citation type="submission" date="2022-01" db="EMBL/GenBank/DDBJ databases">
        <authorList>
            <person name="King R."/>
        </authorList>
    </citation>
    <scope>NUCLEOTIDE SEQUENCE</scope>
</reference>
<dbReference type="Pfam" id="PF01395">
    <property type="entry name" value="PBP_GOBP"/>
    <property type="match status" value="1"/>
</dbReference>
<dbReference type="EMBL" id="OU900096">
    <property type="protein sequence ID" value="CAG9859775.1"/>
    <property type="molecule type" value="Genomic_DNA"/>
</dbReference>
<dbReference type="CDD" id="cd23992">
    <property type="entry name" value="PBP_GOBP"/>
    <property type="match status" value="1"/>
</dbReference>
<evidence type="ECO:0000256" key="2">
    <source>
        <dbReference type="SAM" id="SignalP"/>
    </source>
</evidence>
<gene>
    <name evidence="3" type="ORF">PHYEVI_LOCUS6143</name>
</gene>
<dbReference type="GO" id="GO:0005549">
    <property type="term" value="F:odorant binding"/>
    <property type="evidence" value="ECO:0007669"/>
    <property type="project" value="InterPro"/>
</dbReference>
<evidence type="ECO:0000313" key="4">
    <source>
        <dbReference type="Proteomes" id="UP001153712"/>
    </source>
</evidence>
<dbReference type="PANTHER" id="PTHR11857:SF42">
    <property type="entry name" value="GENERAL ODORANT-BINDING PROTEIN 19D-RELATED"/>
    <property type="match status" value="1"/>
</dbReference>
<dbReference type="GO" id="GO:0005615">
    <property type="term" value="C:extracellular space"/>
    <property type="evidence" value="ECO:0007669"/>
    <property type="project" value="TreeGrafter"/>
</dbReference>
<dbReference type="Proteomes" id="UP001153712">
    <property type="component" value="Chromosome 3"/>
</dbReference>
<evidence type="ECO:0000256" key="1">
    <source>
        <dbReference type="ARBA" id="ARBA00022729"/>
    </source>
</evidence>
<accession>A0A9N9TN76</accession>
<dbReference type="PANTHER" id="PTHR11857">
    <property type="entry name" value="ODORANT BINDING PROTEIN-RELATED"/>
    <property type="match status" value="1"/>
</dbReference>
<dbReference type="InterPro" id="IPR006170">
    <property type="entry name" value="PBP/GOBP"/>
</dbReference>
<dbReference type="AlphaFoldDB" id="A0A9N9TN76"/>
<dbReference type="Gene3D" id="1.10.238.20">
    <property type="entry name" value="Pheromone/general odorant binding protein domain"/>
    <property type="match status" value="1"/>
</dbReference>
<proteinExistence type="predicted"/>
<keyword evidence="1 2" id="KW-0732">Signal</keyword>
<feature type="chain" id="PRO_5040147120" evidence="2">
    <location>
        <begin position="18"/>
        <end position="226"/>
    </location>
</feature>
<dbReference type="OrthoDB" id="6595846at2759"/>